<dbReference type="AlphaFoldDB" id="A0AAV6VBG8"/>
<comment type="caution">
    <text evidence="2">The sequence shown here is derived from an EMBL/GenBank/DDBJ whole genome shotgun (WGS) entry which is preliminary data.</text>
</comment>
<feature type="compositionally biased region" description="Polar residues" evidence="1">
    <location>
        <begin position="1"/>
        <end position="18"/>
    </location>
</feature>
<evidence type="ECO:0000313" key="2">
    <source>
        <dbReference type="EMBL" id="KAG8193213.1"/>
    </source>
</evidence>
<sequence length="115" mass="13604">MQSIRDQPTHTIRSASQGNEEREKKKKMKCFISHQLRIPFRPRTTHEGENKRMGSKEDDDKRRGKNRIPYFDPHVRPQFFQGINRKSRIGDEMFDLSGKKEGNAIILTRVKIPIR</sequence>
<dbReference type="Proteomes" id="UP000827092">
    <property type="component" value="Unassembled WGS sequence"/>
</dbReference>
<proteinExistence type="predicted"/>
<evidence type="ECO:0000256" key="1">
    <source>
        <dbReference type="SAM" id="MobiDB-lite"/>
    </source>
</evidence>
<protein>
    <submittedName>
        <fullName evidence="2">Uncharacterized protein</fullName>
    </submittedName>
</protein>
<gene>
    <name evidence="2" type="ORF">JTE90_005561</name>
</gene>
<evidence type="ECO:0000313" key="3">
    <source>
        <dbReference type="Proteomes" id="UP000827092"/>
    </source>
</evidence>
<reference evidence="2 3" key="1">
    <citation type="journal article" date="2022" name="Nat. Ecol. Evol.">
        <title>A masculinizing supergene underlies an exaggerated male reproductive morph in a spider.</title>
        <authorList>
            <person name="Hendrickx F."/>
            <person name="De Corte Z."/>
            <person name="Sonet G."/>
            <person name="Van Belleghem S.M."/>
            <person name="Kostlbacher S."/>
            <person name="Vangestel C."/>
        </authorList>
    </citation>
    <scope>NUCLEOTIDE SEQUENCE [LARGE SCALE GENOMIC DNA]</scope>
    <source>
        <strain evidence="2">W744_W776</strain>
    </source>
</reference>
<name>A0AAV6VBG8_9ARAC</name>
<feature type="compositionally biased region" description="Basic and acidic residues" evidence="1">
    <location>
        <begin position="44"/>
        <end position="62"/>
    </location>
</feature>
<organism evidence="2 3">
    <name type="scientific">Oedothorax gibbosus</name>
    <dbReference type="NCBI Taxonomy" id="931172"/>
    <lineage>
        <taxon>Eukaryota</taxon>
        <taxon>Metazoa</taxon>
        <taxon>Ecdysozoa</taxon>
        <taxon>Arthropoda</taxon>
        <taxon>Chelicerata</taxon>
        <taxon>Arachnida</taxon>
        <taxon>Araneae</taxon>
        <taxon>Araneomorphae</taxon>
        <taxon>Entelegynae</taxon>
        <taxon>Araneoidea</taxon>
        <taxon>Linyphiidae</taxon>
        <taxon>Erigoninae</taxon>
        <taxon>Oedothorax</taxon>
    </lineage>
</organism>
<keyword evidence="3" id="KW-1185">Reference proteome</keyword>
<feature type="region of interest" description="Disordered" evidence="1">
    <location>
        <begin position="1"/>
        <end position="76"/>
    </location>
</feature>
<accession>A0AAV6VBG8</accession>
<dbReference type="EMBL" id="JAFNEN010000127">
    <property type="protein sequence ID" value="KAG8193213.1"/>
    <property type="molecule type" value="Genomic_DNA"/>
</dbReference>